<dbReference type="Gene3D" id="3.40.50.2300">
    <property type="match status" value="1"/>
</dbReference>
<keyword evidence="1" id="KW-0597">Phosphoprotein</keyword>
<dbReference type="InterPro" id="IPR052048">
    <property type="entry name" value="ST_Response_Regulator"/>
</dbReference>
<dbReference type="GO" id="GO:0000160">
    <property type="term" value="P:phosphorelay signal transduction system"/>
    <property type="evidence" value="ECO:0007669"/>
    <property type="project" value="InterPro"/>
</dbReference>
<dbReference type="PROSITE" id="PS50110">
    <property type="entry name" value="RESPONSE_REGULATORY"/>
    <property type="match status" value="1"/>
</dbReference>
<protein>
    <submittedName>
        <fullName evidence="4">Histidine kinase</fullName>
    </submittedName>
    <submittedName>
        <fullName evidence="3">Response regulator</fullName>
    </submittedName>
</protein>
<evidence type="ECO:0000256" key="1">
    <source>
        <dbReference type="PROSITE-ProRule" id="PRU00169"/>
    </source>
</evidence>
<keyword evidence="4" id="KW-0808">Transferase</keyword>
<evidence type="ECO:0000313" key="3">
    <source>
        <dbReference type="EMBL" id="MDC5738959.1"/>
    </source>
</evidence>
<keyword evidence="4" id="KW-0418">Kinase</keyword>
<evidence type="ECO:0000313" key="4">
    <source>
        <dbReference type="EMBL" id="OAM98198.1"/>
    </source>
</evidence>
<dbReference type="PANTHER" id="PTHR43228:SF1">
    <property type="entry name" value="TWO-COMPONENT RESPONSE REGULATOR ARR22"/>
    <property type="match status" value="1"/>
</dbReference>
<feature type="modified residue" description="4-aspartylphosphate" evidence="1">
    <location>
        <position position="60"/>
    </location>
</feature>
<dbReference type="EMBL" id="LUAX01000007">
    <property type="protein sequence ID" value="OAM98198.1"/>
    <property type="molecule type" value="Genomic_DNA"/>
</dbReference>
<accession>A0A178J9I4</accession>
<dbReference type="AlphaFoldDB" id="A0A178J9I4"/>
<comment type="caution">
    <text evidence="4">The sequence shown here is derived from an EMBL/GenBank/DDBJ whole genome shotgun (WGS) entry which is preliminary data.</text>
</comment>
<dbReference type="SUPFAM" id="SSF52172">
    <property type="entry name" value="CheY-like"/>
    <property type="match status" value="1"/>
</dbReference>
<dbReference type="Proteomes" id="UP001150001">
    <property type="component" value="Unassembled WGS sequence"/>
</dbReference>
<gene>
    <name evidence="4" type="ORF">AZ468_22025</name>
    <name evidence="3" type="ORF">OPW20_02710</name>
</gene>
<feature type="domain" description="Response regulatory" evidence="2">
    <location>
        <begin position="10"/>
        <end position="129"/>
    </location>
</feature>
<reference evidence="3" key="2">
    <citation type="submission" date="2022-11" db="EMBL/GenBank/DDBJ databases">
        <title>Role of the vibriolysin VemA secreted by the emergent pathogen Vibrio europaeus in the colonization of Manila clam mucus.</title>
        <authorList>
            <person name="Martinez C."/>
            <person name="Rodriguez S."/>
            <person name="Vences A."/>
            <person name="Barja J.L."/>
            <person name="Toranzo A.E."/>
            <person name="Dubert J."/>
        </authorList>
    </citation>
    <scope>NUCLEOTIDE SEQUENCE</scope>
    <source>
        <strain evidence="3">3454</strain>
    </source>
</reference>
<dbReference type="Pfam" id="PF00072">
    <property type="entry name" value="Response_reg"/>
    <property type="match status" value="1"/>
</dbReference>
<keyword evidence="6" id="KW-1185">Reference proteome</keyword>
<dbReference type="PANTHER" id="PTHR43228">
    <property type="entry name" value="TWO-COMPONENT RESPONSE REGULATOR"/>
    <property type="match status" value="1"/>
</dbReference>
<dbReference type="RefSeq" id="WP_069669345.1">
    <property type="nucleotide sequence ID" value="NZ_CP064857.1"/>
</dbReference>
<reference evidence="4 5" key="1">
    <citation type="submission" date="2016-03" db="EMBL/GenBank/DDBJ databases">
        <title>Draft genome sequence of the Vibrio tubiashii subs. europaeus.</title>
        <authorList>
            <person name="Spinard E."/>
            <person name="Dubert J."/>
            <person name="Nelson D.R."/>
            <person name="Barja J.L."/>
        </authorList>
    </citation>
    <scope>NUCLEOTIDE SEQUENCE [LARGE SCALE GENOMIC DNA]</scope>
    <source>
        <strain evidence="5">PP-638</strain>
        <strain evidence="4">PP2-638</strain>
    </source>
</reference>
<evidence type="ECO:0000313" key="5">
    <source>
        <dbReference type="Proteomes" id="UP000094761"/>
    </source>
</evidence>
<proteinExistence type="predicted"/>
<evidence type="ECO:0000313" key="6">
    <source>
        <dbReference type="Proteomes" id="UP001150001"/>
    </source>
</evidence>
<dbReference type="OrthoDB" id="9800897at2"/>
<dbReference type="EMBL" id="JAPFIT010000010">
    <property type="protein sequence ID" value="MDC5738959.1"/>
    <property type="molecule type" value="Genomic_DNA"/>
</dbReference>
<dbReference type="Proteomes" id="UP000094761">
    <property type="component" value="Unassembled WGS sequence"/>
</dbReference>
<evidence type="ECO:0000259" key="2">
    <source>
        <dbReference type="PROSITE" id="PS50110"/>
    </source>
</evidence>
<dbReference type="InterPro" id="IPR011006">
    <property type="entry name" value="CheY-like_superfamily"/>
</dbReference>
<name>A0A178J9I4_9VIBR</name>
<dbReference type="CDD" id="cd17546">
    <property type="entry name" value="REC_hyHK_CKI1_RcsC-like"/>
    <property type="match status" value="1"/>
</dbReference>
<dbReference type="SMART" id="SM00448">
    <property type="entry name" value="REC"/>
    <property type="match status" value="1"/>
</dbReference>
<organism evidence="4 5">
    <name type="scientific">Vibrio europaeus</name>
    <dbReference type="NCBI Taxonomy" id="300876"/>
    <lineage>
        <taxon>Bacteria</taxon>
        <taxon>Pseudomonadati</taxon>
        <taxon>Pseudomonadota</taxon>
        <taxon>Gammaproteobacteria</taxon>
        <taxon>Vibrionales</taxon>
        <taxon>Vibrionaceae</taxon>
        <taxon>Vibrio</taxon>
        <taxon>Vibrio oreintalis group</taxon>
    </lineage>
</organism>
<dbReference type="InterPro" id="IPR001789">
    <property type="entry name" value="Sig_transdc_resp-reg_receiver"/>
</dbReference>
<sequence>MTQFIPRDYTILIVEDHKFSRKALINMLVRAGYENLISAQDGEEALAKLNRHHVDLIITDINMPKVNGLELVKTVREGESGASELTSIIAVTTLSDTATIASCMTLEVDAFLVKPITVQSAQEQIKSAVSEPKRLYQKHLYDTATTEVSFEPSETVSEDNSPKIREVSSQVIEIGTLSELKEGMIVLENICVKTGGCLLKAGTKLNAKLIRRLNELSTIIEVHSFYARMDETQLAYED</sequence>
<dbReference type="GeneID" id="78078411"/>
<dbReference type="GO" id="GO:0016301">
    <property type="term" value="F:kinase activity"/>
    <property type="evidence" value="ECO:0007669"/>
    <property type="project" value="UniProtKB-KW"/>
</dbReference>